<dbReference type="Gene3D" id="3.80.10.10">
    <property type="entry name" value="Ribonuclease Inhibitor"/>
    <property type="match status" value="1"/>
</dbReference>
<sequence>MSYFIQSLPRTVIYDRQPPKIAVLSTVFEKIDESYEMKGPPTKEYLLRLGMSDCLSKIQNIDLSQHNLTEIDTSLFNELSSLECLDISRNSLTCVPDDLHLPSLRILDIADNKLTSVNFVKRFKKLRELYIEDNKCLRMEDDYIARVLCPSLQTIDGAHDIGHIDHVVRQYTDQLQPQIEAVWVGRFGEVYQDGIPVSEIDSLHKEFVDTIAQGNVGDNLTLTKFRDFMPTLHDYDPSLFIRCHSKGNNPEDAHTKVWNCAFEPVTGGAQGETTNVVASCGGKLVCFVDCGTGKVVRRYKDTSKSESFFALAWTTLPADGDALKEDTNILAVGGQDEVVKLLHPSQLVMVGQLIGHRGGSRDSKVIMWKIGTPDFKSNSIECTQQAVLSLPKTDTISLTVEPTSDMLLAACESSCFAWNTCKLRTGNKHTQLPHYEFVHPRDERDDDKGPMIDGLEVLPNGCVATKCVGHGRVYVWNVGAQMKKKARSHPQREQVQLLAQLEYTLTEVDYLYLHSNKDLVIDTHYSSKMTDLQTDQESVVNCVAVSSSQEYLVSGTDNNLLDMEAFSEPQPAEVCTSGYQILQ</sequence>
<proteinExistence type="predicted"/>
<evidence type="ECO:0000259" key="7">
    <source>
        <dbReference type="Pfam" id="PF23215"/>
    </source>
</evidence>
<protein>
    <submittedName>
        <fullName evidence="8">LRWD1-like protein</fullName>
    </submittedName>
</protein>
<evidence type="ECO:0000259" key="6">
    <source>
        <dbReference type="Pfam" id="PF23211"/>
    </source>
</evidence>
<dbReference type="Gene3D" id="2.130.10.10">
    <property type="entry name" value="YVTN repeat-like/Quinoprotein amine dehydrogenase"/>
    <property type="match status" value="1"/>
</dbReference>
<keyword evidence="9" id="KW-1185">Reference proteome</keyword>
<evidence type="ECO:0000256" key="3">
    <source>
        <dbReference type="ARBA" id="ARBA00022490"/>
    </source>
</evidence>
<dbReference type="InterPro" id="IPR032675">
    <property type="entry name" value="LRR_dom_sf"/>
</dbReference>
<dbReference type="SUPFAM" id="SSF52058">
    <property type="entry name" value="L domain-like"/>
    <property type="match status" value="1"/>
</dbReference>
<dbReference type="InterPro" id="IPR056160">
    <property type="entry name" value="WD_LRWD1"/>
</dbReference>
<dbReference type="InterPro" id="IPR001611">
    <property type="entry name" value="Leu-rich_rpt"/>
</dbReference>
<evidence type="ECO:0000256" key="5">
    <source>
        <dbReference type="ARBA" id="ARBA00023242"/>
    </source>
</evidence>
<dbReference type="Pfam" id="PF23215">
    <property type="entry name" value="WD_LRWD1"/>
    <property type="match status" value="2"/>
</dbReference>
<evidence type="ECO:0000256" key="2">
    <source>
        <dbReference type="ARBA" id="ARBA00004300"/>
    </source>
</evidence>
<dbReference type="PROSITE" id="PS51450">
    <property type="entry name" value="LRR"/>
    <property type="match status" value="1"/>
</dbReference>
<dbReference type="InterPro" id="IPR056363">
    <property type="entry name" value="LRR_LRWD1_dom"/>
</dbReference>
<name>A0ABY7E4G3_MYAAR</name>
<feature type="domain" description="Leucine-rich repeat and WD repeat-containing protein 1 WD" evidence="7">
    <location>
        <begin position="235"/>
        <end position="344"/>
    </location>
</feature>
<evidence type="ECO:0000313" key="8">
    <source>
        <dbReference type="EMBL" id="WAR03835.1"/>
    </source>
</evidence>
<gene>
    <name evidence="8" type="ORF">MAR_010393</name>
</gene>
<organism evidence="8 9">
    <name type="scientific">Mya arenaria</name>
    <name type="common">Soft-shell clam</name>
    <dbReference type="NCBI Taxonomy" id="6604"/>
    <lineage>
        <taxon>Eukaryota</taxon>
        <taxon>Metazoa</taxon>
        <taxon>Spiralia</taxon>
        <taxon>Lophotrochozoa</taxon>
        <taxon>Mollusca</taxon>
        <taxon>Bivalvia</taxon>
        <taxon>Autobranchia</taxon>
        <taxon>Heteroconchia</taxon>
        <taxon>Euheterodonta</taxon>
        <taxon>Imparidentia</taxon>
        <taxon>Neoheterodontei</taxon>
        <taxon>Myida</taxon>
        <taxon>Myoidea</taxon>
        <taxon>Myidae</taxon>
        <taxon>Mya</taxon>
    </lineage>
</organism>
<feature type="domain" description="Leucine-rich repeat and WD repeat-containing protein 1 WD" evidence="7">
    <location>
        <begin position="360"/>
        <end position="518"/>
    </location>
</feature>
<dbReference type="InterPro" id="IPR015943">
    <property type="entry name" value="WD40/YVTN_repeat-like_dom_sf"/>
</dbReference>
<reference evidence="8" key="1">
    <citation type="submission" date="2022-11" db="EMBL/GenBank/DDBJ databases">
        <title>Centuries of genome instability and evolution in soft-shell clam transmissible cancer (bioRxiv).</title>
        <authorList>
            <person name="Hart S.F.M."/>
            <person name="Yonemitsu M.A."/>
            <person name="Giersch R.M."/>
            <person name="Beal B.F."/>
            <person name="Arriagada G."/>
            <person name="Davis B.W."/>
            <person name="Ostrander E.A."/>
            <person name="Goff S.P."/>
            <person name="Metzger M.J."/>
        </authorList>
    </citation>
    <scope>NUCLEOTIDE SEQUENCE</scope>
    <source>
        <strain evidence="8">MELC-2E11</strain>
        <tissue evidence="8">Siphon/mantle</tissue>
    </source>
</reference>
<dbReference type="Pfam" id="PF23211">
    <property type="entry name" value="LRR_LRWD1"/>
    <property type="match status" value="1"/>
</dbReference>
<feature type="domain" description="Leucine-rich repeat and WD repeat-containing protein 1 LRR" evidence="6">
    <location>
        <begin position="52"/>
        <end position="183"/>
    </location>
</feature>
<dbReference type="InterPro" id="IPR052489">
    <property type="entry name" value="LRWD1"/>
</dbReference>
<evidence type="ECO:0000256" key="1">
    <source>
        <dbReference type="ARBA" id="ARBA00004123"/>
    </source>
</evidence>
<dbReference type="SUPFAM" id="SSF50978">
    <property type="entry name" value="WD40 repeat-like"/>
    <property type="match status" value="1"/>
</dbReference>
<keyword evidence="5" id="KW-0539">Nucleus</keyword>
<dbReference type="PANTHER" id="PTHR24370">
    <property type="entry name" value="OPTICIN"/>
    <property type="match status" value="1"/>
</dbReference>
<dbReference type="EMBL" id="CP111015">
    <property type="protein sequence ID" value="WAR03835.1"/>
    <property type="molecule type" value="Genomic_DNA"/>
</dbReference>
<dbReference type="InterPro" id="IPR036322">
    <property type="entry name" value="WD40_repeat_dom_sf"/>
</dbReference>
<evidence type="ECO:0000256" key="4">
    <source>
        <dbReference type="ARBA" id="ARBA00023212"/>
    </source>
</evidence>
<accession>A0ABY7E4G3</accession>
<dbReference type="Proteomes" id="UP001164746">
    <property type="component" value="Chromosome 4"/>
</dbReference>
<dbReference type="PANTHER" id="PTHR24370:SF10">
    <property type="entry name" value="LEUCINE-RICH REPEAT AND WD REPEAT-CONTAINING PROTEIN 1"/>
    <property type="match status" value="1"/>
</dbReference>
<keyword evidence="3" id="KW-0963">Cytoplasm</keyword>
<keyword evidence="4" id="KW-0206">Cytoskeleton</keyword>
<evidence type="ECO:0000313" key="9">
    <source>
        <dbReference type="Proteomes" id="UP001164746"/>
    </source>
</evidence>
<comment type="subcellular location">
    <subcellularLocation>
        <location evidence="2">Cytoplasm</location>
        <location evidence="2">Cytoskeleton</location>
        <location evidence="2">Microtubule organizing center</location>
        <location evidence="2">Centrosome</location>
    </subcellularLocation>
    <subcellularLocation>
        <location evidence="1">Nucleus</location>
    </subcellularLocation>
</comment>